<evidence type="ECO:0008006" key="2">
    <source>
        <dbReference type="Google" id="ProtNLM"/>
    </source>
</evidence>
<organism evidence="1">
    <name type="scientific">uncultured Caudovirales phage</name>
    <dbReference type="NCBI Taxonomy" id="2100421"/>
    <lineage>
        <taxon>Viruses</taxon>
        <taxon>Duplodnaviria</taxon>
        <taxon>Heunggongvirae</taxon>
        <taxon>Uroviricota</taxon>
        <taxon>Caudoviricetes</taxon>
        <taxon>Peduoviridae</taxon>
        <taxon>Maltschvirus</taxon>
        <taxon>Maltschvirus maltsch</taxon>
    </lineage>
</organism>
<dbReference type="Pfam" id="PF20901">
    <property type="entry name" value="Sf6_terminase"/>
    <property type="match status" value="1"/>
</dbReference>
<dbReference type="EMBL" id="LR798279">
    <property type="protein sequence ID" value="CAB5220186.1"/>
    <property type="molecule type" value="Genomic_DNA"/>
</dbReference>
<dbReference type="Gene3D" id="1.10.10.60">
    <property type="entry name" value="Homeodomain-like"/>
    <property type="match status" value="1"/>
</dbReference>
<dbReference type="InterPro" id="IPR048683">
    <property type="entry name" value="Sf6_terminase"/>
</dbReference>
<protein>
    <recommendedName>
        <fullName evidence="2">Terminase small subunit</fullName>
    </recommendedName>
</protein>
<proteinExistence type="predicted"/>
<gene>
    <name evidence="1" type="ORF">UFOVP231_87</name>
</gene>
<accession>A0A6J7WQK0</accession>
<evidence type="ECO:0000313" key="1">
    <source>
        <dbReference type="EMBL" id="CAB5220186.1"/>
    </source>
</evidence>
<sequence>MASDKAQERQEARQARNEAQAVEERAIWEGIEGKAQEAQAIASRKPVIPYSEELAIQICEELSNGVSLARICARPDMPAQGTIYRMLAQEAFFREIYTRARESAAHTLFDQMIDIADDSSRDLLEDGSANNAAIARARLQIDTRARVAGKLAPRVYGERIEQLNQTVNVTNNTLAIDARALDGTQRESLRAMLLQARDSKLIDN</sequence>
<reference evidence="1" key="1">
    <citation type="submission" date="2020-05" db="EMBL/GenBank/DDBJ databases">
        <authorList>
            <person name="Chiriac C."/>
            <person name="Salcher M."/>
            <person name="Ghai R."/>
            <person name="Kavagutti S V."/>
        </authorList>
    </citation>
    <scope>NUCLEOTIDE SEQUENCE</scope>
</reference>
<name>A0A6J7WQK0_9CAUD</name>